<dbReference type="CDD" id="cd04301">
    <property type="entry name" value="NAT_SF"/>
    <property type="match status" value="1"/>
</dbReference>
<proteinExistence type="predicted"/>
<gene>
    <name evidence="4" type="ORF">EDD42_3586</name>
</gene>
<evidence type="ECO:0000313" key="4">
    <source>
        <dbReference type="EMBL" id="ROR83475.1"/>
    </source>
</evidence>
<name>A0A3N2C7H7_9MICO</name>
<dbReference type="InterPro" id="IPR016181">
    <property type="entry name" value="Acyl_CoA_acyltransferase"/>
</dbReference>
<reference evidence="4 5" key="1">
    <citation type="submission" date="2018-11" db="EMBL/GenBank/DDBJ databases">
        <title>Sequencing the genomes of 1000 actinobacteria strains.</title>
        <authorList>
            <person name="Klenk H.-P."/>
        </authorList>
    </citation>
    <scope>NUCLEOTIDE SEQUENCE [LARGE SCALE GENOMIC DNA]</scope>
    <source>
        <strain evidence="4 5">DSM 14012</strain>
    </source>
</reference>
<evidence type="ECO:0000313" key="5">
    <source>
        <dbReference type="Proteomes" id="UP000266915"/>
    </source>
</evidence>
<organism evidence="4 5">
    <name type="scientific">Plantibacter flavus</name>
    <dbReference type="NCBI Taxonomy" id="150123"/>
    <lineage>
        <taxon>Bacteria</taxon>
        <taxon>Bacillati</taxon>
        <taxon>Actinomycetota</taxon>
        <taxon>Actinomycetes</taxon>
        <taxon>Micrococcales</taxon>
        <taxon>Microbacteriaceae</taxon>
        <taxon>Plantibacter</taxon>
    </lineage>
</organism>
<keyword evidence="5" id="KW-1185">Reference proteome</keyword>
<dbReference type="EMBL" id="RKHL01000001">
    <property type="protein sequence ID" value="ROR83475.1"/>
    <property type="molecule type" value="Genomic_DNA"/>
</dbReference>
<dbReference type="PANTHER" id="PTHR43072">
    <property type="entry name" value="N-ACETYLTRANSFERASE"/>
    <property type="match status" value="1"/>
</dbReference>
<dbReference type="GO" id="GO:0016747">
    <property type="term" value="F:acyltransferase activity, transferring groups other than amino-acyl groups"/>
    <property type="evidence" value="ECO:0007669"/>
    <property type="project" value="InterPro"/>
</dbReference>
<dbReference type="AlphaFoldDB" id="A0A3N2C7H7"/>
<dbReference type="RefSeq" id="WP_085511304.1">
    <property type="nucleotide sequence ID" value="NZ_FXAP01000002.1"/>
</dbReference>
<sequence length="171" mass="18330">MRIRLAEPADLPGVLAIHTDAVANGVAIWTEVTPDLAEREAWLARHQEPGRVALVAIADGPDDALPEGGVLAYGGYGPYAAKDGYRHTVENSVYVHPDAQGRGLGKALMVELLERATADGHHVMLALIEAENTASIALHTKLGFEQVGLLPEVGTKFGRWLDLAILRRTLA</sequence>
<dbReference type="PROSITE" id="PS51186">
    <property type="entry name" value="GNAT"/>
    <property type="match status" value="1"/>
</dbReference>
<keyword evidence="1 4" id="KW-0808">Transferase</keyword>
<comment type="caution">
    <text evidence="4">The sequence shown here is derived from an EMBL/GenBank/DDBJ whole genome shotgun (WGS) entry which is preliminary data.</text>
</comment>
<dbReference type="Pfam" id="PF00583">
    <property type="entry name" value="Acetyltransf_1"/>
    <property type="match status" value="1"/>
</dbReference>
<dbReference type="Gene3D" id="3.40.630.30">
    <property type="match status" value="1"/>
</dbReference>
<evidence type="ECO:0000256" key="1">
    <source>
        <dbReference type="ARBA" id="ARBA00022679"/>
    </source>
</evidence>
<keyword evidence="2" id="KW-0012">Acyltransferase</keyword>
<dbReference type="PANTHER" id="PTHR43072:SF23">
    <property type="entry name" value="UPF0039 PROTEIN C11D3.02C"/>
    <property type="match status" value="1"/>
</dbReference>
<protein>
    <submittedName>
        <fullName evidence="4">Phosphinothricin acetyltransferase</fullName>
    </submittedName>
</protein>
<dbReference type="Proteomes" id="UP000266915">
    <property type="component" value="Unassembled WGS sequence"/>
</dbReference>
<dbReference type="InterPro" id="IPR000182">
    <property type="entry name" value="GNAT_dom"/>
</dbReference>
<evidence type="ECO:0000259" key="3">
    <source>
        <dbReference type="PROSITE" id="PS51186"/>
    </source>
</evidence>
<evidence type="ECO:0000256" key="2">
    <source>
        <dbReference type="ARBA" id="ARBA00023315"/>
    </source>
</evidence>
<dbReference type="SUPFAM" id="SSF55729">
    <property type="entry name" value="Acyl-CoA N-acyltransferases (Nat)"/>
    <property type="match status" value="1"/>
</dbReference>
<feature type="domain" description="N-acetyltransferase" evidence="3">
    <location>
        <begin position="1"/>
        <end position="168"/>
    </location>
</feature>
<accession>A0A3N2C7H7</accession>